<dbReference type="Proteomes" id="UP000596742">
    <property type="component" value="Unassembled WGS sequence"/>
</dbReference>
<dbReference type="EMBL" id="UYJE01006200">
    <property type="protein sequence ID" value="VDI43913.1"/>
    <property type="molecule type" value="Genomic_DNA"/>
</dbReference>
<proteinExistence type="predicted"/>
<evidence type="ECO:0000313" key="1">
    <source>
        <dbReference type="EMBL" id="VDI43913.1"/>
    </source>
</evidence>
<dbReference type="OrthoDB" id="7153495at2759"/>
<gene>
    <name evidence="1" type="ORF">MGAL_10B051929</name>
</gene>
<reference evidence="1" key="1">
    <citation type="submission" date="2018-11" db="EMBL/GenBank/DDBJ databases">
        <authorList>
            <person name="Alioto T."/>
            <person name="Alioto T."/>
        </authorList>
    </citation>
    <scope>NUCLEOTIDE SEQUENCE</scope>
</reference>
<dbReference type="AlphaFoldDB" id="A0A8B6F386"/>
<name>A0A8B6F386_MYTGA</name>
<keyword evidence="2" id="KW-1185">Reference proteome</keyword>
<comment type="caution">
    <text evidence="1">The sequence shown here is derived from an EMBL/GenBank/DDBJ whole genome shotgun (WGS) entry which is preliminary data.</text>
</comment>
<accession>A0A8B6F386</accession>
<organism evidence="1 2">
    <name type="scientific">Mytilus galloprovincialis</name>
    <name type="common">Mediterranean mussel</name>
    <dbReference type="NCBI Taxonomy" id="29158"/>
    <lineage>
        <taxon>Eukaryota</taxon>
        <taxon>Metazoa</taxon>
        <taxon>Spiralia</taxon>
        <taxon>Lophotrochozoa</taxon>
        <taxon>Mollusca</taxon>
        <taxon>Bivalvia</taxon>
        <taxon>Autobranchia</taxon>
        <taxon>Pteriomorphia</taxon>
        <taxon>Mytilida</taxon>
        <taxon>Mytiloidea</taxon>
        <taxon>Mytilidae</taxon>
        <taxon>Mytilinae</taxon>
        <taxon>Mytilus</taxon>
    </lineage>
</organism>
<sequence>MKRGDIIFIETKGIVSICSNAQPYYSYQLRRKLIKIKREMRHKRTFPPKQNGEAITSRWLGYYIQDLDIPAFGNTCPLIGTTVPIIGSTLPVLGSILPVLGSTLPVLGSTIPIREIIDGDVSIRLGHTLPF</sequence>
<evidence type="ECO:0000313" key="2">
    <source>
        <dbReference type="Proteomes" id="UP000596742"/>
    </source>
</evidence>
<protein>
    <submittedName>
        <fullName evidence="1">Uncharacterized protein</fullName>
    </submittedName>
</protein>